<dbReference type="Pfam" id="PF01022">
    <property type="entry name" value="HTH_5"/>
    <property type="match status" value="1"/>
</dbReference>
<evidence type="ECO:0000313" key="5">
    <source>
        <dbReference type="EMBL" id="KKN48633.1"/>
    </source>
</evidence>
<dbReference type="SMART" id="SM00418">
    <property type="entry name" value="HTH_ARSR"/>
    <property type="match status" value="1"/>
</dbReference>
<protein>
    <recommendedName>
        <fullName evidence="4">HTH arsR-type domain-containing protein</fullName>
    </recommendedName>
</protein>
<gene>
    <name evidence="5" type="ORF">LCGC14_0650850</name>
</gene>
<name>A0A0F9U4Q5_9ZZZZ</name>
<comment type="caution">
    <text evidence="5">The sequence shown here is derived from an EMBL/GenBank/DDBJ whole genome shotgun (WGS) entry which is preliminary data.</text>
</comment>
<dbReference type="CDD" id="cd00090">
    <property type="entry name" value="HTH_ARSR"/>
    <property type="match status" value="1"/>
</dbReference>
<dbReference type="InterPro" id="IPR036390">
    <property type="entry name" value="WH_DNA-bd_sf"/>
</dbReference>
<dbReference type="InterPro" id="IPR011991">
    <property type="entry name" value="ArsR-like_HTH"/>
</dbReference>
<sequence length="107" mass="11899">MGATKTEIFTVLQIDLAAAAKVLAHPARIAILNHISKQEHCICNDLVAEIGLAQPTISQHLNEIKKIGLLKGTFEGKNLCYCIDKERWKELQTIFQDFFGGITQNCC</sequence>
<dbReference type="Gene3D" id="1.10.10.10">
    <property type="entry name" value="Winged helix-like DNA-binding domain superfamily/Winged helix DNA-binding domain"/>
    <property type="match status" value="1"/>
</dbReference>
<dbReference type="GO" id="GO:0003700">
    <property type="term" value="F:DNA-binding transcription factor activity"/>
    <property type="evidence" value="ECO:0007669"/>
    <property type="project" value="InterPro"/>
</dbReference>
<feature type="domain" description="HTH arsR-type" evidence="4">
    <location>
        <begin position="8"/>
        <end position="106"/>
    </location>
</feature>
<dbReference type="InterPro" id="IPR051081">
    <property type="entry name" value="HTH_MetalResp_TranReg"/>
</dbReference>
<dbReference type="PRINTS" id="PR00778">
    <property type="entry name" value="HTHARSR"/>
</dbReference>
<reference evidence="5" key="1">
    <citation type="journal article" date="2015" name="Nature">
        <title>Complex archaea that bridge the gap between prokaryotes and eukaryotes.</title>
        <authorList>
            <person name="Spang A."/>
            <person name="Saw J.H."/>
            <person name="Jorgensen S.L."/>
            <person name="Zaremba-Niedzwiedzka K."/>
            <person name="Martijn J."/>
            <person name="Lind A.E."/>
            <person name="van Eijk R."/>
            <person name="Schleper C."/>
            <person name="Guy L."/>
            <person name="Ettema T.J."/>
        </authorList>
    </citation>
    <scope>NUCLEOTIDE SEQUENCE</scope>
</reference>
<keyword evidence="1" id="KW-0805">Transcription regulation</keyword>
<dbReference type="PANTHER" id="PTHR33154">
    <property type="entry name" value="TRANSCRIPTIONAL REGULATOR, ARSR FAMILY"/>
    <property type="match status" value="1"/>
</dbReference>
<keyword evidence="3" id="KW-0804">Transcription</keyword>
<dbReference type="InterPro" id="IPR001845">
    <property type="entry name" value="HTH_ArsR_DNA-bd_dom"/>
</dbReference>
<keyword evidence="2" id="KW-0238">DNA-binding</keyword>
<dbReference type="SUPFAM" id="SSF46785">
    <property type="entry name" value="Winged helix' DNA-binding domain"/>
    <property type="match status" value="1"/>
</dbReference>
<dbReference type="EMBL" id="LAZR01001212">
    <property type="protein sequence ID" value="KKN48633.1"/>
    <property type="molecule type" value="Genomic_DNA"/>
</dbReference>
<proteinExistence type="predicted"/>
<evidence type="ECO:0000256" key="3">
    <source>
        <dbReference type="ARBA" id="ARBA00023163"/>
    </source>
</evidence>
<dbReference type="NCBIfam" id="NF033788">
    <property type="entry name" value="HTH_metalloreg"/>
    <property type="match status" value="1"/>
</dbReference>
<evidence type="ECO:0000256" key="2">
    <source>
        <dbReference type="ARBA" id="ARBA00023125"/>
    </source>
</evidence>
<dbReference type="PANTHER" id="PTHR33154:SF15">
    <property type="entry name" value="REGULATORY PROTEIN ARSR"/>
    <property type="match status" value="1"/>
</dbReference>
<dbReference type="GO" id="GO:0003677">
    <property type="term" value="F:DNA binding"/>
    <property type="evidence" value="ECO:0007669"/>
    <property type="project" value="UniProtKB-KW"/>
</dbReference>
<dbReference type="InterPro" id="IPR036388">
    <property type="entry name" value="WH-like_DNA-bd_sf"/>
</dbReference>
<dbReference type="AlphaFoldDB" id="A0A0F9U4Q5"/>
<organism evidence="5">
    <name type="scientific">marine sediment metagenome</name>
    <dbReference type="NCBI Taxonomy" id="412755"/>
    <lineage>
        <taxon>unclassified sequences</taxon>
        <taxon>metagenomes</taxon>
        <taxon>ecological metagenomes</taxon>
    </lineage>
</organism>
<dbReference type="PROSITE" id="PS50987">
    <property type="entry name" value="HTH_ARSR_2"/>
    <property type="match status" value="1"/>
</dbReference>
<evidence type="ECO:0000256" key="1">
    <source>
        <dbReference type="ARBA" id="ARBA00023015"/>
    </source>
</evidence>
<evidence type="ECO:0000259" key="4">
    <source>
        <dbReference type="PROSITE" id="PS50987"/>
    </source>
</evidence>
<accession>A0A0F9U4Q5</accession>